<dbReference type="PROSITE" id="PS00710">
    <property type="entry name" value="PGM_PMM"/>
    <property type="match status" value="1"/>
</dbReference>
<dbReference type="InterPro" id="IPR036900">
    <property type="entry name" value="A-D-PHexomutase_C_sf"/>
</dbReference>
<dbReference type="Gene3D" id="3.40.120.10">
    <property type="entry name" value="Alpha-D-Glucose-1,6-Bisphosphate, subunit A, domain 3"/>
    <property type="match status" value="3"/>
</dbReference>
<dbReference type="InterPro" id="IPR006352">
    <property type="entry name" value="GlmM_bact"/>
</dbReference>
<evidence type="ECO:0000313" key="15">
    <source>
        <dbReference type="Proteomes" id="UP000386847"/>
    </source>
</evidence>
<dbReference type="SUPFAM" id="SSF55957">
    <property type="entry name" value="Phosphoglucomutase, C-terminal domain"/>
    <property type="match status" value="1"/>
</dbReference>
<keyword evidence="2 7" id="KW-0597">Phosphoprotein</keyword>
<evidence type="ECO:0000259" key="10">
    <source>
        <dbReference type="Pfam" id="PF00408"/>
    </source>
</evidence>
<dbReference type="GO" id="GO:0005829">
    <property type="term" value="C:cytosol"/>
    <property type="evidence" value="ECO:0007669"/>
    <property type="project" value="TreeGrafter"/>
</dbReference>
<evidence type="ECO:0000256" key="5">
    <source>
        <dbReference type="ARBA" id="ARBA00023235"/>
    </source>
</evidence>
<dbReference type="GO" id="GO:0004615">
    <property type="term" value="F:phosphomannomutase activity"/>
    <property type="evidence" value="ECO:0007669"/>
    <property type="project" value="TreeGrafter"/>
</dbReference>
<dbReference type="SUPFAM" id="SSF53738">
    <property type="entry name" value="Phosphoglucomutase, first 3 domains"/>
    <property type="match status" value="3"/>
</dbReference>
<evidence type="ECO:0000256" key="9">
    <source>
        <dbReference type="RuleBase" id="RU004327"/>
    </source>
</evidence>
<dbReference type="PANTHER" id="PTHR42946:SF1">
    <property type="entry name" value="PHOSPHOGLUCOMUTASE (ALPHA-D-GLUCOSE-1,6-BISPHOSPHATE-DEPENDENT)"/>
    <property type="match status" value="1"/>
</dbReference>
<dbReference type="FunFam" id="3.40.120.10:FF:000001">
    <property type="entry name" value="Phosphoglucosamine mutase"/>
    <property type="match status" value="1"/>
</dbReference>
<evidence type="ECO:0000313" key="14">
    <source>
        <dbReference type="EMBL" id="QGF25152.1"/>
    </source>
</evidence>
<feature type="binding site" description="via phosphate group" evidence="7">
    <location>
        <position position="104"/>
    </location>
    <ligand>
        <name>Mg(2+)</name>
        <dbReference type="ChEBI" id="CHEBI:18420"/>
    </ligand>
</feature>
<sequence length="452" mass="48302">MGKLFGTDGIRGEANKYPMDAITAFRLGQAVTHVVSRDKPAGHRVRIVIGKDTRISGDMLEGALEAGVTSMGGNVEMVGVLPTPGIAYMTESMRADAGFVVSASHNPYEDNGIKVFAGTGFKLSDEDEREIEELILGDGLDALVAAPHDLGSGHRLDDAVGRYTVFLKNTFPRDLSMEGFKVVLDTGNGATYQVGPAIFRELGADVTVIHDEPNGYNINDNCGSQHTQDLRAEVLRTGANVGLAFDGDGDRLIAVDELGNEITGDQILIVCANQLHAEGRLKNDLLVSTVMSNLGMVLACEKYGYKHHAAKVGDRYVLEDMRRLGANLGGEDSGHVIFLDHHTTGDGELTALQLVATMLRTGKPLSELAAAMDVFPQVLLNIDVTSKPEIDTIPQLVTAIATAESELGGRGRVLVRYSGTQNLCRVMVEGPTVDVTNRYAESIAAVVRATIG</sequence>
<keyword evidence="4 7" id="KW-0460">Magnesium</keyword>
<dbReference type="CDD" id="cd05802">
    <property type="entry name" value="GlmM"/>
    <property type="match status" value="1"/>
</dbReference>
<feature type="binding site" evidence="7">
    <location>
        <position position="250"/>
    </location>
    <ligand>
        <name>Mg(2+)</name>
        <dbReference type="ChEBI" id="CHEBI:18420"/>
    </ligand>
</feature>
<name>A0A5Q2FDV3_9ACTN</name>
<dbReference type="NCBIfam" id="NF008139">
    <property type="entry name" value="PRK10887.1"/>
    <property type="match status" value="1"/>
</dbReference>
<dbReference type="InterPro" id="IPR005844">
    <property type="entry name" value="A-D-PHexomutase_a/b/a-I"/>
</dbReference>
<dbReference type="InterPro" id="IPR005841">
    <property type="entry name" value="Alpha-D-phosphohexomutase_SF"/>
</dbReference>
<dbReference type="Pfam" id="PF02878">
    <property type="entry name" value="PGM_PMM_I"/>
    <property type="match status" value="1"/>
</dbReference>
<dbReference type="GO" id="GO:0008966">
    <property type="term" value="F:phosphoglucosamine mutase activity"/>
    <property type="evidence" value="ECO:0007669"/>
    <property type="project" value="UniProtKB-UniRule"/>
</dbReference>
<evidence type="ECO:0000256" key="8">
    <source>
        <dbReference type="RuleBase" id="RU004326"/>
    </source>
</evidence>
<dbReference type="NCBIfam" id="TIGR01455">
    <property type="entry name" value="glmM"/>
    <property type="match status" value="1"/>
</dbReference>
<dbReference type="HAMAP" id="MF_01554_B">
    <property type="entry name" value="GlmM_B"/>
    <property type="match status" value="1"/>
</dbReference>
<dbReference type="EC" id="5.4.2.10" evidence="7 9"/>
<dbReference type="Pfam" id="PF02879">
    <property type="entry name" value="PGM_PMM_II"/>
    <property type="match status" value="1"/>
</dbReference>
<protein>
    <recommendedName>
        <fullName evidence="7 9">Phosphoglucosamine mutase</fullName>
        <ecNumber evidence="7 9">5.4.2.10</ecNumber>
    </recommendedName>
</protein>
<dbReference type="GO" id="GO:0000287">
    <property type="term" value="F:magnesium ion binding"/>
    <property type="evidence" value="ECO:0007669"/>
    <property type="project" value="UniProtKB-UniRule"/>
</dbReference>
<comment type="similarity">
    <text evidence="1 7 8">Belongs to the phosphohexose mutase family.</text>
</comment>
<dbReference type="Proteomes" id="UP000386847">
    <property type="component" value="Chromosome"/>
</dbReference>
<dbReference type="GO" id="GO:0005975">
    <property type="term" value="P:carbohydrate metabolic process"/>
    <property type="evidence" value="ECO:0007669"/>
    <property type="project" value="InterPro"/>
</dbReference>
<feature type="domain" description="Alpha-D-phosphohexomutase alpha/beta/alpha" evidence="13">
    <location>
        <begin position="263"/>
        <end position="372"/>
    </location>
</feature>
<dbReference type="GO" id="GO:0009252">
    <property type="term" value="P:peptidoglycan biosynthetic process"/>
    <property type="evidence" value="ECO:0007669"/>
    <property type="project" value="TreeGrafter"/>
</dbReference>
<dbReference type="PANTHER" id="PTHR42946">
    <property type="entry name" value="PHOSPHOHEXOSE MUTASE"/>
    <property type="match status" value="1"/>
</dbReference>
<feature type="active site" description="Phosphoserine intermediate" evidence="7">
    <location>
        <position position="104"/>
    </location>
</feature>
<dbReference type="InterPro" id="IPR005846">
    <property type="entry name" value="A-D-PHexomutase_a/b/a-III"/>
</dbReference>
<dbReference type="AlphaFoldDB" id="A0A5Q2FDV3"/>
<evidence type="ECO:0000259" key="13">
    <source>
        <dbReference type="Pfam" id="PF02880"/>
    </source>
</evidence>
<organism evidence="14 15">
    <name type="scientific">Raineyella fluvialis</name>
    <dbReference type="NCBI Taxonomy" id="2662261"/>
    <lineage>
        <taxon>Bacteria</taxon>
        <taxon>Bacillati</taxon>
        <taxon>Actinomycetota</taxon>
        <taxon>Actinomycetes</taxon>
        <taxon>Propionibacteriales</taxon>
        <taxon>Propionibacteriaceae</taxon>
        <taxon>Raineyella</taxon>
    </lineage>
</organism>
<evidence type="ECO:0000256" key="1">
    <source>
        <dbReference type="ARBA" id="ARBA00010231"/>
    </source>
</evidence>
<comment type="PTM">
    <text evidence="7">Activated by phosphorylation.</text>
</comment>
<evidence type="ECO:0000256" key="6">
    <source>
        <dbReference type="ARBA" id="ARBA00050364"/>
    </source>
</evidence>
<feature type="modified residue" description="Phosphoserine" evidence="7">
    <location>
        <position position="104"/>
    </location>
</feature>
<dbReference type="Pfam" id="PF02880">
    <property type="entry name" value="PGM_PMM_III"/>
    <property type="match status" value="1"/>
</dbReference>
<dbReference type="InterPro" id="IPR050060">
    <property type="entry name" value="Phosphoglucosamine_mutase"/>
</dbReference>
<comment type="function">
    <text evidence="7 9">Catalyzes the conversion of glucosamine-6-phosphate to glucosamine-1-phosphate.</text>
</comment>
<feature type="domain" description="Alpha-D-phosphohexomutase alpha/beta/alpha" evidence="11">
    <location>
        <begin position="3"/>
        <end position="135"/>
    </location>
</feature>
<feature type="domain" description="Alpha-D-phosphohexomutase C-terminal" evidence="10">
    <location>
        <begin position="379"/>
        <end position="445"/>
    </location>
</feature>
<reference evidence="14 15" key="1">
    <citation type="submission" date="2019-10" db="EMBL/GenBank/DDBJ databases">
        <title>Genomic analysis of Raineyella sp. CBA3103.</title>
        <authorList>
            <person name="Roh S.W."/>
        </authorList>
    </citation>
    <scope>NUCLEOTIDE SEQUENCE [LARGE SCALE GENOMIC DNA]</scope>
    <source>
        <strain evidence="14 15">CBA3103</strain>
    </source>
</reference>
<keyword evidence="3 7" id="KW-0479">Metal-binding</keyword>
<evidence type="ECO:0000256" key="4">
    <source>
        <dbReference type="ARBA" id="ARBA00022842"/>
    </source>
</evidence>
<evidence type="ECO:0000259" key="12">
    <source>
        <dbReference type="Pfam" id="PF02879"/>
    </source>
</evidence>
<dbReference type="Pfam" id="PF00408">
    <property type="entry name" value="PGM_PMM_IV"/>
    <property type="match status" value="1"/>
</dbReference>
<evidence type="ECO:0000256" key="3">
    <source>
        <dbReference type="ARBA" id="ARBA00022723"/>
    </source>
</evidence>
<dbReference type="KEGG" id="rain:Rai3103_08860"/>
<comment type="catalytic activity">
    <reaction evidence="6 7 9">
        <text>alpha-D-glucosamine 1-phosphate = D-glucosamine 6-phosphate</text>
        <dbReference type="Rhea" id="RHEA:23424"/>
        <dbReference type="ChEBI" id="CHEBI:58516"/>
        <dbReference type="ChEBI" id="CHEBI:58725"/>
        <dbReference type="EC" id="5.4.2.10"/>
    </reaction>
</comment>
<dbReference type="FunFam" id="3.40.120.10:FF:000003">
    <property type="entry name" value="Phosphoglucosamine mutase"/>
    <property type="match status" value="1"/>
</dbReference>
<dbReference type="InterPro" id="IPR005843">
    <property type="entry name" value="A-D-PHexomutase_C"/>
</dbReference>
<evidence type="ECO:0000256" key="2">
    <source>
        <dbReference type="ARBA" id="ARBA00022553"/>
    </source>
</evidence>
<dbReference type="InterPro" id="IPR016066">
    <property type="entry name" value="A-D-PHexomutase_CS"/>
</dbReference>
<keyword evidence="5 7" id="KW-0413">Isomerase</keyword>
<proteinExistence type="inferred from homology"/>
<feature type="domain" description="Alpha-D-phosphohexomutase alpha/beta/alpha" evidence="12">
    <location>
        <begin position="163"/>
        <end position="259"/>
    </location>
</feature>
<dbReference type="PRINTS" id="PR00509">
    <property type="entry name" value="PGMPMM"/>
</dbReference>
<keyword evidence="15" id="KW-1185">Reference proteome</keyword>
<evidence type="ECO:0000259" key="11">
    <source>
        <dbReference type="Pfam" id="PF02878"/>
    </source>
</evidence>
<accession>A0A5Q2FDV3</accession>
<feature type="binding site" evidence="7">
    <location>
        <position position="246"/>
    </location>
    <ligand>
        <name>Mg(2+)</name>
        <dbReference type="ChEBI" id="CHEBI:18420"/>
    </ligand>
</feature>
<dbReference type="Gene3D" id="3.30.310.50">
    <property type="entry name" value="Alpha-D-phosphohexomutase, C-terminal domain"/>
    <property type="match status" value="1"/>
</dbReference>
<dbReference type="InterPro" id="IPR016055">
    <property type="entry name" value="A-D-PHexomutase_a/b/a-I/II/III"/>
</dbReference>
<comment type="cofactor">
    <cofactor evidence="7">
        <name>Mg(2+)</name>
        <dbReference type="ChEBI" id="CHEBI:18420"/>
    </cofactor>
    <text evidence="7">Binds 1 Mg(2+) ion per subunit.</text>
</comment>
<evidence type="ECO:0000256" key="7">
    <source>
        <dbReference type="HAMAP-Rule" id="MF_01554"/>
    </source>
</evidence>
<dbReference type="GO" id="GO:0006048">
    <property type="term" value="P:UDP-N-acetylglucosamine biosynthetic process"/>
    <property type="evidence" value="ECO:0007669"/>
    <property type="project" value="TreeGrafter"/>
</dbReference>
<feature type="binding site" evidence="7">
    <location>
        <position position="248"/>
    </location>
    <ligand>
        <name>Mg(2+)</name>
        <dbReference type="ChEBI" id="CHEBI:18420"/>
    </ligand>
</feature>
<dbReference type="EMBL" id="CP045725">
    <property type="protein sequence ID" value="QGF25152.1"/>
    <property type="molecule type" value="Genomic_DNA"/>
</dbReference>
<dbReference type="InterPro" id="IPR005845">
    <property type="entry name" value="A-D-PHexomutase_a/b/a-II"/>
</dbReference>
<dbReference type="FunFam" id="3.30.310.50:FF:000001">
    <property type="entry name" value="Phosphoglucosamine mutase"/>
    <property type="match status" value="1"/>
</dbReference>
<gene>
    <name evidence="7" type="primary">glmM</name>
    <name evidence="14" type="ORF">Rai3103_08860</name>
</gene>